<gene>
    <name evidence="2" type="ORF">ACJIZ3_003418</name>
</gene>
<comment type="caution">
    <text evidence="2">The sequence shown here is derived from an EMBL/GenBank/DDBJ whole genome shotgun (WGS) entry which is preliminary data.</text>
</comment>
<dbReference type="InterPro" id="IPR036397">
    <property type="entry name" value="RNaseH_sf"/>
</dbReference>
<dbReference type="Gene3D" id="3.30.420.10">
    <property type="entry name" value="Ribonuclease H-like superfamily/Ribonuclease H"/>
    <property type="match status" value="1"/>
</dbReference>
<dbReference type="InterPro" id="IPR012337">
    <property type="entry name" value="RNaseH-like_sf"/>
</dbReference>
<dbReference type="Proteomes" id="UP001634393">
    <property type="component" value="Unassembled WGS sequence"/>
</dbReference>
<dbReference type="SUPFAM" id="SSF53098">
    <property type="entry name" value="Ribonuclease H-like"/>
    <property type="match status" value="1"/>
</dbReference>
<accession>A0ABD3UAM3</accession>
<dbReference type="EMBL" id="JBJXBP010000002">
    <property type="protein sequence ID" value="KAL3846015.1"/>
    <property type="molecule type" value="Genomic_DNA"/>
</dbReference>
<protein>
    <submittedName>
        <fullName evidence="2">Uncharacterized protein</fullName>
    </submittedName>
</protein>
<sequence>MAKSCNGLFSTTVTDNPDEVAAWVLKTEAITRGRLGEFAAGLIYHRFDRLVVCFGPHCLVYKLPNDPPLPEPLVRFLDSSCHTFVGPKVESDLEVFGRHYDIHPYDMAAMDLGPLAALLYQRDELKGASMKQLAVLVLDKTVELRTDIFKRTLDKGQEAEIRKKLSKAMDAMMELEKEIDDLLQNFNLNGRLMSAKVEHDFTQERDDIKKQYDEWRKKRLDEFMAGFNTISLKLKEM</sequence>
<keyword evidence="3" id="KW-1185">Reference proteome</keyword>
<name>A0ABD3UAM3_9LAMI</name>
<feature type="coiled-coil region" evidence="1">
    <location>
        <begin position="158"/>
        <end position="185"/>
    </location>
</feature>
<evidence type="ECO:0000313" key="2">
    <source>
        <dbReference type="EMBL" id="KAL3846015.1"/>
    </source>
</evidence>
<evidence type="ECO:0000313" key="3">
    <source>
        <dbReference type="Proteomes" id="UP001634393"/>
    </source>
</evidence>
<dbReference type="AlphaFoldDB" id="A0ABD3UAM3"/>
<evidence type="ECO:0000256" key="1">
    <source>
        <dbReference type="SAM" id="Coils"/>
    </source>
</evidence>
<reference evidence="2 3" key="1">
    <citation type="submission" date="2024-12" db="EMBL/GenBank/DDBJ databases">
        <title>The unique morphological basis and parallel evolutionary history of personate flowers in Penstemon.</title>
        <authorList>
            <person name="Depatie T.H."/>
            <person name="Wessinger C.A."/>
        </authorList>
    </citation>
    <scope>NUCLEOTIDE SEQUENCE [LARGE SCALE GENOMIC DNA]</scope>
    <source>
        <strain evidence="2">WTNN_2</strain>
        <tissue evidence="2">Leaf</tissue>
    </source>
</reference>
<keyword evidence="1" id="KW-0175">Coiled coil</keyword>
<proteinExistence type="predicted"/>
<organism evidence="2 3">
    <name type="scientific">Penstemon smallii</name>
    <dbReference type="NCBI Taxonomy" id="265156"/>
    <lineage>
        <taxon>Eukaryota</taxon>
        <taxon>Viridiplantae</taxon>
        <taxon>Streptophyta</taxon>
        <taxon>Embryophyta</taxon>
        <taxon>Tracheophyta</taxon>
        <taxon>Spermatophyta</taxon>
        <taxon>Magnoliopsida</taxon>
        <taxon>eudicotyledons</taxon>
        <taxon>Gunneridae</taxon>
        <taxon>Pentapetalae</taxon>
        <taxon>asterids</taxon>
        <taxon>lamiids</taxon>
        <taxon>Lamiales</taxon>
        <taxon>Plantaginaceae</taxon>
        <taxon>Cheloneae</taxon>
        <taxon>Penstemon</taxon>
    </lineage>
</organism>